<dbReference type="AlphaFoldDB" id="A0AAW4NMC6"/>
<dbReference type="SUPFAM" id="SSF102114">
    <property type="entry name" value="Radical SAM enzymes"/>
    <property type="match status" value="1"/>
</dbReference>
<comment type="function">
    <text evidence="2">Probably acts as a heme chaperone, transferring heme to an unknown acceptor. Binds one molecule of heme per monomer, possibly covalently. Binds 1 [4Fe-4S] cluster. The cluster is coordinated with 3 cysteines and an exchangeable S-adenosyl-L-methionine.</text>
</comment>
<keyword evidence="2" id="KW-0349">Heme</keyword>
<accession>A0AAW4NMC6</accession>
<keyword evidence="2" id="KW-0963">Cytoplasm</keyword>
<dbReference type="InterPro" id="IPR010723">
    <property type="entry name" value="HemN_C"/>
</dbReference>
<dbReference type="Proteomes" id="UP001196873">
    <property type="component" value="Unassembled WGS sequence"/>
</dbReference>
<dbReference type="NCBIfam" id="TIGR00539">
    <property type="entry name" value="hemN_rel"/>
    <property type="match status" value="1"/>
</dbReference>
<dbReference type="SMART" id="SM00729">
    <property type="entry name" value="Elp3"/>
    <property type="match status" value="1"/>
</dbReference>
<evidence type="ECO:0000313" key="5">
    <source>
        <dbReference type="Proteomes" id="UP001196873"/>
    </source>
</evidence>
<dbReference type="GO" id="GO:0006779">
    <property type="term" value="P:porphyrin-containing compound biosynthetic process"/>
    <property type="evidence" value="ECO:0007669"/>
    <property type="project" value="InterPro"/>
</dbReference>
<dbReference type="InterPro" id="IPR058240">
    <property type="entry name" value="rSAM_sf"/>
</dbReference>
<comment type="subcellular location">
    <subcellularLocation>
        <location evidence="2">Cytoplasm</location>
    </subcellularLocation>
</comment>
<dbReference type="GO" id="GO:0005737">
    <property type="term" value="C:cytoplasm"/>
    <property type="evidence" value="ECO:0007669"/>
    <property type="project" value="UniProtKB-SubCell"/>
</dbReference>
<reference evidence="4" key="1">
    <citation type="submission" date="2021-07" db="EMBL/GenBank/DDBJ databases">
        <title>Genomic diversity and antimicrobial resistance of Prevotella spp. isolated from chronic lung disease airways.</title>
        <authorList>
            <person name="Webb K.A."/>
            <person name="Olagoke O.S."/>
            <person name="Baird T."/>
            <person name="Neill J."/>
            <person name="Pham A."/>
            <person name="Wells T.J."/>
            <person name="Ramsay K.A."/>
            <person name="Bell S.C."/>
            <person name="Sarovich D.S."/>
            <person name="Price E.P."/>
        </authorList>
    </citation>
    <scope>NUCLEOTIDE SEQUENCE</scope>
    <source>
        <strain evidence="4">SCHI0047.S.3</strain>
    </source>
</reference>
<keyword evidence="2" id="KW-0143">Chaperone</keyword>
<dbReference type="RefSeq" id="WP_007133912.1">
    <property type="nucleotide sequence ID" value="NZ_CABKPN010000001.1"/>
</dbReference>
<dbReference type="EMBL" id="JAHXRF010000001">
    <property type="protein sequence ID" value="MBW4864635.1"/>
    <property type="molecule type" value="Genomic_DNA"/>
</dbReference>
<dbReference type="SFLD" id="SFLDG01065">
    <property type="entry name" value="anaerobic_coproporphyrinogen-I"/>
    <property type="match status" value="1"/>
</dbReference>
<evidence type="ECO:0000256" key="1">
    <source>
        <dbReference type="ARBA" id="ARBA00006100"/>
    </source>
</evidence>
<dbReference type="GO" id="GO:0051539">
    <property type="term" value="F:4 iron, 4 sulfur cluster binding"/>
    <property type="evidence" value="ECO:0007669"/>
    <property type="project" value="UniProtKB-UniRule"/>
</dbReference>
<keyword evidence="2" id="KW-0411">Iron-sulfur</keyword>
<dbReference type="SFLD" id="SFLDG01082">
    <property type="entry name" value="B12-binding_domain_containing"/>
    <property type="match status" value="1"/>
</dbReference>
<dbReference type="PROSITE" id="PS51918">
    <property type="entry name" value="RADICAL_SAM"/>
    <property type="match status" value="1"/>
</dbReference>
<sequence length="384" mass="44593">MAGLYIHIPFCASRCIYCGFYSTTQQSLQQKYVDMLCHEIDLRASELFNLNTDSDNKLHTIYLGGGTPSMLSSEQLNQLLTYIYKVWGSLSDLKELTIECNPDDITEEFAVQLADLKFNRVSMGAQTFSNERLKFLHRRHNREDIFQAVTRLRHAGIQNISIDLMFGFPNETIVDWQRDIREAIDLGVEHISAYSLMYEEGTSLFNMREHQKIKEIDEETSLSMYNILINELTNAGYEQYEISNFARPGFRSLHNSSYWHEIPYIGLGASAHSYLNGIRKWNISNLKKYMDEIVCNKLPQEIEILSKDTQYNDLITTALRTKEGIDLNKMKNKYGEEHYNYLMKEAQPHINAGKMKLSKHRLFITRMGLFTSDDIMSDLIYIAD</sequence>
<dbReference type="PANTHER" id="PTHR13932">
    <property type="entry name" value="COPROPORPHYRINIGEN III OXIDASE"/>
    <property type="match status" value="1"/>
</dbReference>
<dbReference type="InterPro" id="IPR034505">
    <property type="entry name" value="Coproporphyrinogen-III_oxidase"/>
</dbReference>
<keyword evidence="2" id="KW-0949">S-adenosyl-L-methionine</keyword>
<dbReference type="InterPro" id="IPR023404">
    <property type="entry name" value="rSAM_horseshoe"/>
</dbReference>
<evidence type="ECO:0000256" key="2">
    <source>
        <dbReference type="RuleBase" id="RU364116"/>
    </source>
</evidence>
<dbReference type="Gene3D" id="3.80.30.20">
    <property type="entry name" value="tm_1862 like domain"/>
    <property type="match status" value="1"/>
</dbReference>
<name>A0AAW4NMC6_9BACT</name>
<keyword evidence="2" id="KW-0408">Iron</keyword>
<dbReference type="PANTHER" id="PTHR13932:SF5">
    <property type="entry name" value="RADICAL S-ADENOSYL METHIONINE DOMAIN-CONTAINING PROTEIN 1, MITOCHONDRIAL"/>
    <property type="match status" value="1"/>
</dbReference>
<feature type="domain" description="Radical SAM core" evidence="3">
    <location>
        <begin position="1"/>
        <end position="238"/>
    </location>
</feature>
<gene>
    <name evidence="4" type="primary">hemW</name>
    <name evidence="4" type="ORF">KZY68_01085</name>
</gene>
<evidence type="ECO:0000259" key="3">
    <source>
        <dbReference type="PROSITE" id="PS51918"/>
    </source>
</evidence>
<keyword evidence="2" id="KW-0479">Metal-binding</keyword>
<dbReference type="GO" id="GO:0004109">
    <property type="term" value="F:coproporphyrinogen oxidase activity"/>
    <property type="evidence" value="ECO:0007669"/>
    <property type="project" value="InterPro"/>
</dbReference>
<dbReference type="GO" id="GO:0046872">
    <property type="term" value="F:metal ion binding"/>
    <property type="evidence" value="ECO:0007669"/>
    <property type="project" value="UniProtKB-UniRule"/>
</dbReference>
<organism evidence="4 5">
    <name type="scientific">Segatella salivae</name>
    <dbReference type="NCBI Taxonomy" id="228604"/>
    <lineage>
        <taxon>Bacteria</taxon>
        <taxon>Pseudomonadati</taxon>
        <taxon>Bacteroidota</taxon>
        <taxon>Bacteroidia</taxon>
        <taxon>Bacteroidales</taxon>
        <taxon>Prevotellaceae</taxon>
        <taxon>Segatella</taxon>
    </lineage>
</organism>
<keyword evidence="2" id="KW-0004">4Fe-4S</keyword>
<dbReference type="SFLD" id="SFLDS00029">
    <property type="entry name" value="Radical_SAM"/>
    <property type="match status" value="1"/>
</dbReference>
<dbReference type="Pfam" id="PF06969">
    <property type="entry name" value="HemN_C"/>
    <property type="match status" value="1"/>
</dbReference>
<dbReference type="CDD" id="cd01335">
    <property type="entry name" value="Radical_SAM"/>
    <property type="match status" value="1"/>
</dbReference>
<dbReference type="InterPro" id="IPR004559">
    <property type="entry name" value="HemW-like"/>
</dbReference>
<evidence type="ECO:0000313" key="4">
    <source>
        <dbReference type="EMBL" id="MBW4864635.1"/>
    </source>
</evidence>
<dbReference type="Pfam" id="PF04055">
    <property type="entry name" value="Radical_SAM"/>
    <property type="match status" value="1"/>
</dbReference>
<comment type="similarity">
    <text evidence="1">Belongs to the anaerobic coproporphyrinogen-III oxidase family. HemW subfamily.</text>
</comment>
<dbReference type="InterPro" id="IPR006638">
    <property type="entry name" value="Elp3/MiaA/NifB-like_rSAM"/>
</dbReference>
<comment type="caution">
    <text evidence="4">The sequence shown here is derived from an EMBL/GenBank/DDBJ whole genome shotgun (WGS) entry which is preliminary data.</text>
</comment>
<proteinExistence type="inferred from homology"/>
<protein>
    <recommendedName>
        <fullName evidence="2">Heme chaperone HemW</fullName>
    </recommendedName>
</protein>
<dbReference type="InterPro" id="IPR007197">
    <property type="entry name" value="rSAM"/>
</dbReference>
<dbReference type="SFLD" id="SFLDF00562">
    <property type="entry name" value="HemN-like__clustered_with_heat"/>
    <property type="match status" value="1"/>
</dbReference>